<feature type="region of interest" description="Disordered" evidence="1">
    <location>
        <begin position="211"/>
        <end position="288"/>
    </location>
</feature>
<accession>A0A9D5BQ72</accession>
<sequence length="288" mass="31710">MSQPSVSTPSKHTKEQSNPKNVDTEIDPSDVITDVVPLSMVHVHATPIRKARTSSSRKGKPSKVSTFSSPSMTARNVKTLEPSTVVKKPHSMTSLYLDPISVEPNFGVSEECHVMPNVMEDVEAYETNNRPMYVTTLSKSSMIVADRDDVDKNIRVLISQVLDKEGSEGMTSDLAYKDENSIEEKDQSNDIVNIKDLDSDDVPIGQRLAPGIAKGLKNRKGQAIESSSTPSKSPRKRASVGPTKRWRKVVTPVSMKKSLKRKEVPSESSDSDHDAEHNVQDIVSTARK</sequence>
<keyword evidence="3" id="KW-1185">Reference proteome</keyword>
<dbReference type="Proteomes" id="UP001058974">
    <property type="component" value="Chromosome 1"/>
</dbReference>
<feature type="region of interest" description="Disordered" evidence="1">
    <location>
        <begin position="46"/>
        <end position="73"/>
    </location>
</feature>
<evidence type="ECO:0000313" key="2">
    <source>
        <dbReference type="EMBL" id="KAI5447695.1"/>
    </source>
</evidence>
<comment type="caution">
    <text evidence="2">The sequence shown here is derived from an EMBL/GenBank/DDBJ whole genome shotgun (WGS) entry which is preliminary data.</text>
</comment>
<organism evidence="2 3">
    <name type="scientific">Pisum sativum</name>
    <name type="common">Garden pea</name>
    <name type="synonym">Lathyrus oleraceus</name>
    <dbReference type="NCBI Taxonomy" id="3888"/>
    <lineage>
        <taxon>Eukaryota</taxon>
        <taxon>Viridiplantae</taxon>
        <taxon>Streptophyta</taxon>
        <taxon>Embryophyta</taxon>
        <taxon>Tracheophyta</taxon>
        <taxon>Spermatophyta</taxon>
        <taxon>Magnoliopsida</taxon>
        <taxon>eudicotyledons</taxon>
        <taxon>Gunneridae</taxon>
        <taxon>Pentapetalae</taxon>
        <taxon>rosids</taxon>
        <taxon>fabids</taxon>
        <taxon>Fabales</taxon>
        <taxon>Fabaceae</taxon>
        <taxon>Papilionoideae</taxon>
        <taxon>50 kb inversion clade</taxon>
        <taxon>NPAAA clade</taxon>
        <taxon>Hologalegina</taxon>
        <taxon>IRL clade</taxon>
        <taxon>Fabeae</taxon>
        <taxon>Lathyrus</taxon>
    </lineage>
</organism>
<proteinExistence type="predicted"/>
<feature type="compositionally biased region" description="Basic and acidic residues" evidence="1">
    <location>
        <begin position="261"/>
        <end position="279"/>
    </location>
</feature>
<feature type="compositionally biased region" description="Polar residues" evidence="1">
    <location>
        <begin position="63"/>
        <end position="73"/>
    </location>
</feature>
<reference evidence="2 3" key="1">
    <citation type="journal article" date="2022" name="Nat. Genet.">
        <title>Improved pea reference genome and pan-genome highlight genomic features and evolutionary characteristics.</title>
        <authorList>
            <person name="Yang T."/>
            <person name="Liu R."/>
            <person name="Luo Y."/>
            <person name="Hu S."/>
            <person name="Wang D."/>
            <person name="Wang C."/>
            <person name="Pandey M.K."/>
            <person name="Ge S."/>
            <person name="Xu Q."/>
            <person name="Li N."/>
            <person name="Li G."/>
            <person name="Huang Y."/>
            <person name="Saxena R.K."/>
            <person name="Ji Y."/>
            <person name="Li M."/>
            <person name="Yan X."/>
            <person name="He Y."/>
            <person name="Liu Y."/>
            <person name="Wang X."/>
            <person name="Xiang C."/>
            <person name="Varshney R.K."/>
            <person name="Ding H."/>
            <person name="Gao S."/>
            <person name="Zong X."/>
        </authorList>
    </citation>
    <scope>NUCLEOTIDE SEQUENCE [LARGE SCALE GENOMIC DNA]</scope>
    <source>
        <strain evidence="2 3">cv. Zhongwan 6</strain>
    </source>
</reference>
<evidence type="ECO:0000313" key="3">
    <source>
        <dbReference type="Proteomes" id="UP001058974"/>
    </source>
</evidence>
<feature type="compositionally biased region" description="Polar residues" evidence="1">
    <location>
        <begin position="1"/>
        <end position="11"/>
    </location>
</feature>
<name>A0A9D5BQ72_PEA</name>
<feature type="compositionally biased region" description="Basic residues" evidence="1">
    <location>
        <begin position="233"/>
        <end position="248"/>
    </location>
</feature>
<dbReference type="EMBL" id="JAMSHJ010000001">
    <property type="protein sequence ID" value="KAI5447695.1"/>
    <property type="molecule type" value="Genomic_DNA"/>
</dbReference>
<feature type="compositionally biased region" description="Basic residues" evidence="1">
    <location>
        <begin position="47"/>
        <end position="61"/>
    </location>
</feature>
<protein>
    <recommendedName>
        <fullName evidence="4">Envelope-like protein</fullName>
    </recommendedName>
</protein>
<evidence type="ECO:0000256" key="1">
    <source>
        <dbReference type="SAM" id="MobiDB-lite"/>
    </source>
</evidence>
<gene>
    <name evidence="2" type="ORF">KIW84_015232</name>
</gene>
<dbReference type="Gramene" id="Psat01G0523200-T1">
    <property type="protein sequence ID" value="KAI5447695.1"/>
    <property type="gene ID" value="KIW84_015232"/>
</dbReference>
<evidence type="ECO:0008006" key="4">
    <source>
        <dbReference type="Google" id="ProtNLM"/>
    </source>
</evidence>
<feature type="region of interest" description="Disordered" evidence="1">
    <location>
        <begin position="1"/>
        <end position="30"/>
    </location>
</feature>
<dbReference type="AlphaFoldDB" id="A0A9D5BQ72"/>